<keyword evidence="6" id="KW-0614">Plasmid</keyword>
<comment type="similarity">
    <text evidence="1">Belongs to the virb1 family.</text>
</comment>
<keyword evidence="7" id="KW-1185">Reference proteome</keyword>
<evidence type="ECO:0000256" key="3">
    <source>
        <dbReference type="SAM" id="Phobius"/>
    </source>
</evidence>
<evidence type="ECO:0000313" key="7">
    <source>
        <dbReference type="Proteomes" id="UP000282195"/>
    </source>
</evidence>
<dbReference type="InterPro" id="IPR023346">
    <property type="entry name" value="Lysozyme-like_dom_sf"/>
</dbReference>
<keyword evidence="3" id="KW-1133">Transmembrane helix</keyword>
<dbReference type="InterPro" id="IPR008258">
    <property type="entry name" value="Transglycosylase_SLT_dom_1"/>
</dbReference>
<name>A0A387G9F3_9HYPH</name>
<evidence type="ECO:0000256" key="2">
    <source>
        <dbReference type="SAM" id="MobiDB-lite"/>
    </source>
</evidence>
<dbReference type="SUPFAM" id="SSF53955">
    <property type="entry name" value="Lysozyme-like"/>
    <property type="match status" value="1"/>
</dbReference>
<dbReference type="AlphaFoldDB" id="A0A387G9F3"/>
<geneLocation type="plasmid" evidence="7">
    <name>prccge525a</name>
</geneLocation>
<dbReference type="Gene3D" id="1.10.530.10">
    <property type="match status" value="1"/>
</dbReference>
<feature type="transmembrane region" description="Helical" evidence="3">
    <location>
        <begin position="175"/>
        <end position="202"/>
    </location>
</feature>
<dbReference type="Pfam" id="PF01464">
    <property type="entry name" value="SLT"/>
    <property type="match status" value="1"/>
</dbReference>
<organism evidence="6 7">
    <name type="scientific">Rhizobium jaguaris</name>
    <dbReference type="NCBI Taxonomy" id="1312183"/>
    <lineage>
        <taxon>Bacteria</taxon>
        <taxon>Pseudomonadati</taxon>
        <taxon>Pseudomonadota</taxon>
        <taxon>Alphaproteobacteria</taxon>
        <taxon>Hyphomicrobiales</taxon>
        <taxon>Rhizobiaceae</taxon>
        <taxon>Rhizobium/Agrobacterium group</taxon>
        <taxon>Rhizobium</taxon>
    </lineage>
</organism>
<dbReference type="InterPro" id="IPR002477">
    <property type="entry name" value="Peptidoglycan-bd-like"/>
</dbReference>
<dbReference type="Proteomes" id="UP000282195">
    <property type="component" value="Plasmid pRCCGE525a"/>
</dbReference>
<feature type="domain" description="Peptidoglycan binding-like" evidence="5">
    <location>
        <begin position="508"/>
        <end position="549"/>
    </location>
</feature>
<proteinExistence type="inferred from homology"/>
<dbReference type="Pfam" id="PF01471">
    <property type="entry name" value="PG_binding_1"/>
    <property type="match status" value="1"/>
</dbReference>
<reference evidence="6 7" key="1">
    <citation type="submission" date="2018-10" db="EMBL/GenBank/DDBJ databases">
        <title>Rhizobium etli, R. leguminosarum and a new Rhizobium genospecies from Phaseolus dumosus.</title>
        <authorList>
            <person name="Ramirez-Puebla S.T."/>
            <person name="Rogel-Hernandez M.A."/>
            <person name="Guerrero G."/>
            <person name="Ormeno-Orrillo E."/>
            <person name="Martinez-Romero J.C."/>
            <person name="Negrete-Yankelevich S."/>
            <person name="Martinez-Romero E."/>
        </authorList>
    </citation>
    <scope>NUCLEOTIDE SEQUENCE [LARGE SCALE GENOMIC DNA]</scope>
    <source>
        <strain evidence="6 7">CCGE525</strain>
        <plasmid evidence="7">prccge525a</plasmid>
    </source>
</reference>
<evidence type="ECO:0000313" key="6">
    <source>
        <dbReference type="EMBL" id="AYG64452.1"/>
    </source>
</evidence>
<evidence type="ECO:0000256" key="1">
    <source>
        <dbReference type="ARBA" id="ARBA00009387"/>
    </source>
</evidence>
<feature type="region of interest" description="Disordered" evidence="2">
    <location>
        <begin position="48"/>
        <end position="68"/>
    </location>
</feature>
<evidence type="ECO:0000259" key="4">
    <source>
        <dbReference type="Pfam" id="PF01464"/>
    </source>
</evidence>
<protein>
    <submittedName>
        <fullName evidence="6">Uncharacterized protein</fullName>
    </submittedName>
</protein>
<gene>
    <name evidence="6" type="ORF">CCGE525_37640</name>
</gene>
<dbReference type="InterPro" id="IPR036365">
    <property type="entry name" value="PGBD-like_sf"/>
</dbReference>
<dbReference type="OrthoDB" id="9799970at2"/>
<feature type="transmembrane region" description="Helical" evidence="3">
    <location>
        <begin position="140"/>
        <end position="163"/>
    </location>
</feature>
<feature type="domain" description="Transglycosylase SLT" evidence="4">
    <location>
        <begin position="327"/>
        <end position="434"/>
    </location>
</feature>
<evidence type="ECO:0000259" key="5">
    <source>
        <dbReference type="Pfam" id="PF01471"/>
    </source>
</evidence>
<dbReference type="KEGG" id="rjg:CCGE525_37640"/>
<feature type="compositionally biased region" description="Low complexity" evidence="2">
    <location>
        <begin position="50"/>
        <end position="66"/>
    </location>
</feature>
<dbReference type="EMBL" id="CP032697">
    <property type="protein sequence ID" value="AYG64452.1"/>
    <property type="molecule type" value="Genomic_DNA"/>
</dbReference>
<accession>A0A387G9F3</accession>
<sequence>MALSRIVSDVLRSAAPTLLSALAIPPPFNIIAAAVASTALRQFAPDGQRAGASAPIPPGSGSAGSAVSDTKVLTPDDVVRIVEENSTNPQLMLSLTQAENDLRKYELDTGLKFAELATKDRARAGDFQSANNIAPLVFKAGMWLVGIAIVGMLAMVGALVLLASGYFELSADNQFSVAAFGLIGTAVGFINGIAGTVVSFYWGSSQGSKEKSDAMVESMKDLAEARNVPTYTPPPIQPPPVAANQPVVAAEPSTAGPVSTGVIPAKLSLLAELLPELTTPHKMYPESVDWCLTATGISIEGALAVGSAGKPATVRDIWSKYGELCTRSAKQYGVPIELIVATIATESSGKPDVRRPEPKIKDESVGLMQTLVGTARDALGRQSLKGDDLLDPGLSIDAGTAYIAKQRGNTHFDAPRVAAAYNAGSLRKDAAEANRWRLLCYPTGTGNHIDKFVTWFADAMRVSGEENWAASPDTPSLAALFGQTTGQPRSVQPVASAAGDTAALTGDKRIQQMLSDLGYLDPPPDGDFGPVSKWALAVYCARNGIAYDGGSVPAGIQNALTNPVSALAPIPRTGAWLDRVVDYMISSKHWICRYPECKNIVYLEGTSADGTLNANAPNAFNDIRLVFWIDNKGTLQFKVWEATTEPGRFWTMNPMDDKGAARIAFGQYKAWRVGTHRAGTPSAHEALVQVEPLRVYRDLNKDYLRAGDKVYEGLFGINQHWGYDGDRLDLGKSSAGCLVGRSTDSHREFMNLLKADPRYIASNGYRFMTAIMDGRAVLG</sequence>
<keyword evidence="3" id="KW-0812">Transmembrane</keyword>
<keyword evidence="3" id="KW-0472">Membrane</keyword>
<dbReference type="SUPFAM" id="SSF47090">
    <property type="entry name" value="PGBD-like"/>
    <property type="match status" value="1"/>
</dbReference>